<evidence type="ECO:0000256" key="7">
    <source>
        <dbReference type="HAMAP-Rule" id="MF_01374"/>
    </source>
</evidence>
<evidence type="ECO:0000256" key="3">
    <source>
        <dbReference type="ARBA" id="ARBA00006759"/>
    </source>
</evidence>
<evidence type="ECO:0000256" key="1">
    <source>
        <dbReference type="ARBA" id="ARBA00001623"/>
    </source>
</evidence>
<dbReference type="EMBL" id="FTNU01000006">
    <property type="protein sequence ID" value="SIR90070.1"/>
    <property type="molecule type" value="Genomic_DNA"/>
</dbReference>
<evidence type="ECO:0000259" key="8">
    <source>
        <dbReference type="SMART" id="SM00849"/>
    </source>
</evidence>
<comment type="similarity">
    <text evidence="3 7">Belongs to the metallo-beta-lactamase superfamily. Glyoxalase II family.</text>
</comment>
<dbReference type="AlphaFoldDB" id="A0A1N7EPS9"/>
<dbReference type="Gene3D" id="3.60.15.10">
    <property type="entry name" value="Ribonuclease Z/Hydroxyacylglutathione hydrolase-like"/>
    <property type="match status" value="1"/>
</dbReference>
<feature type="binding site" evidence="7">
    <location>
        <position position="58"/>
    </location>
    <ligand>
        <name>Zn(2+)</name>
        <dbReference type="ChEBI" id="CHEBI:29105"/>
        <label>1</label>
    </ligand>
</feature>
<feature type="binding site" evidence="7">
    <location>
        <position position="133"/>
    </location>
    <ligand>
        <name>Zn(2+)</name>
        <dbReference type="ChEBI" id="CHEBI:29105"/>
        <label>2</label>
    </ligand>
</feature>
<keyword evidence="5 7" id="KW-0378">Hydrolase</keyword>
<dbReference type="GO" id="GO:0019243">
    <property type="term" value="P:methylglyoxal catabolic process to D-lactate via S-lactoyl-glutathione"/>
    <property type="evidence" value="ECO:0007669"/>
    <property type="project" value="UniProtKB-UniRule"/>
</dbReference>
<dbReference type="NCBIfam" id="TIGR03413">
    <property type="entry name" value="GSH_gloB"/>
    <property type="match status" value="1"/>
</dbReference>
<dbReference type="CDD" id="cd07723">
    <property type="entry name" value="hydroxyacylglutathione_hydrolase_MBL-fold"/>
    <property type="match status" value="1"/>
</dbReference>
<organism evidence="9 10">
    <name type="scientific">Moraxella cuniculi DSM 21768</name>
    <dbReference type="NCBI Taxonomy" id="1122245"/>
    <lineage>
        <taxon>Bacteria</taxon>
        <taxon>Pseudomonadati</taxon>
        <taxon>Pseudomonadota</taxon>
        <taxon>Gammaproteobacteria</taxon>
        <taxon>Moraxellales</taxon>
        <taxon>Moraxellaceae</taxon>
        <taxon>Moraxella</taxon>
    </lineage>
</organism>
<dbReference type="PANTHER" id="PTHR43705:SF1">
    <property type="entry name" value="HYDROXYACYLGLUTATHIONE HYDROLASE GLOB"/>
    <property type="match status" value="1"/>
</dbReference>
<feature type="binding site" evidence="7">
    <location>
        <position position="56"/>
    </location>
    <ligand>
        <name>Zn(2+)</name>
        <dbReference type="ChEBI" id="CHEBI:29105"/>
        <label>1</label>
    </ligand>
</feature>
<dbReference type="PANTHER" id="PTHR43705">
    <property type="entry name" value="HYDROXYACYLGLUTATHIONE HYDROLASE"/>
    <property type="match status" value="1"/>
</dbReference>
<comment type="cofactor">
    <cofactor evidence="7">
        <name>Zn(2+)</name>
        <dbReference type="ChEBI" id="CHEBI:29105"/>
    </cofactor>
    <text evidence="7">Binds 2 Zn(2+) ions per subunit.</text>
</comment>
<dbReference type="InterPro" id="IPR036866">
    <property type="entry name" value="RibonucZ/Hydroxyglut_hydro"/>
</dbReference>
<feature type="domain" description="Metallo-beta-lactamase" evidence="8">
    <location>
        <begin position="14"/>
        <end position="171"/>
    </location>
</feature>
<comment type="catalytic activity">
    <reaction evidence="1 7">
        <text>an S-(2-hydroxyacyl)glutathione + H2O = a 2-hydroxy carboxylate + glutathione + H(+)</text>
        <dbReference type="Rhea" id="RHEA:21864"/>
        <dbReference type="ChEBI" id="CHEBI:15377"/>
        <dbReference type="ChEBI" id="CHEBI:15378"/>
        <dbReference type="ChEBI" id="CHEBI:57925"/>
        <dbReference type="ChEBI" id="CHEBI:58896"/>
        <dbReference type="ChEBI" id="CHEBI:71261"/>
        <dbReference type="EC" id="3.1.2.6"/>
    </reaction>
</comment>
<comment type="subunit">
    <text evidence="7">Monomer.</text>
</comment>
<sequence length="261" mass="29390">MHKYQIHAIRALQDNYIWVICHKNQAVIIDPGSADEVIEFFNKNNQYQPIAILITHHHHDHTGGVAQLIASYPECKLYAHQQHGLDGANSVNDGDVLGLLGLDFVVWQTAGHTDSHLSYVVSIDGSYRIFCGDTLFSAGCGRIFTGTTEQLFASISRFAVMPEDTLFYAAHEYTLANLKFASMMATDNYQEFIQQYTKQISQKILDGGISLPTSLANERKINVFVQACDEQLAKRLADKHRLMDNTPLVVFAWLREQKNQA</sequence>
<evidence type="ECO:0000313" key="9">
    <source>
        <dbReference type="EMBL" id="SIR90070.1"/>
    </source>
</evidence>
<dbReference type="HAMAP" id="MF_01374">
    <property type="entry name" value="Glyoxalase_2"/>
    <property type="match status" value="1"/>
</dbReference>
<dbReference type="STRING" id="34061.B0189_02130"/>
<feature type="binding site" evidence="7">
    <location>
        <position position="171"/>
    </location>
    <ligand>
        <name>Zn(2+)</name>
        <dbReference type="ChEBI" id="CHEBI:29105"/>
        <label>2</label>
    </ligand>
</feature>
<dbReference type="InterPro" id="IPR032282">
    <property type="entry name" value="HAGH_C"/>
</dbReference>
<keyword evidence="10" id="KW-1185">Reference proteome</keyword>
<dbReference type="UniPathway" id="UPA00619">
    <property type="reaction ID" value="UER00676"/>
</dbReference>
<comment type="function">
    <text evidence="7">Thiolesterase that catalyzes the hydrolysis of S-D-lactoyl-glutathione to form glutathione and D-lactic acid.</text>
</comment>
<gene>
    <name evidence="7" type="primary">gloB</name>
    <name evidence="9" type="ORF">SAMN02745664_10694</name>
</gene>
<dbReference type="GO" id="GO:0046872">
    <property type="term" value="F:metal ion binding"/>
    <property type="evidence" value="ECO:0007669"/>
    <property type="project" value="UniProtKB-KW"/>
</dbReference>
<dbReference type="InterPro" id="IPR035680">
    <property type="entry name" value="Clx_II_MBL"/>
</dbReference>
<feature type="binding site" evidence="7">
    <location>
        <position position="133"/>
    </location>
    <ligand>
        <name>Zn(2+)</name>
        <dbReference type="ChEBI" id="CHEBI:29105"/>
        <label>1</label>
    </ligand>
</feature>
<protein>
    <recommendedName>
        <fullName evidence="7">Hydroxyacylglutathione hydrolase</fullName>
        <ecNumber evidence="7">3.1.2.6</ecNumber>
    </recommendedName>
    <alternativeName>
        <fullName evidence="7">Glyoxalase II</fullName>
        <shortName evidence="7">Glx II</shortName>
    </alternativeName>
</protein>
<dbReference type="EC" id="3.1.2.6" evidence="7"/>
<feature type="binding site" evidence="7">
    <location>
        <position position="112"/>
    </location>
    <ligand>
        <name>Zn(2+)</name>
        <dbReference type="ChEBI" id="CHEBI:29105"/>
        <label>1</label>
    </ligand>
</feature>
<dbReference type="Pfam" id="PF00753">
    <property type="entry name" value="Lactamase_B"/>
    <property type="match status" value="1"/>
</dbReference>
<evidence type="ECO:0000256" key="5">
    <source>
        <dbReference type="ARBA" id="ARBA00022801"/>
    </source>
</evidence>
<reference evidence="10" key="1">
    <citation type="submission" date="2017-01" db="EMBL/GenBank/DDBJ databases">
        <authorList>
            <person name="Varghese N."/>
            <person name="Submissions S."/>
        </authorList>
    </citation>
    <scope>NUCLEOTIDE SEQUENCE [LARGE SCALE GENOMIC DNA]</scope>
    <source>
        <strain evidence="10">DSM 21768</strain>
    </source>
</reference>
<comment type="pathway">
    <text evidence="2 7">Secondary metabolite metabolism; methylglyoxal degradation; (R)-lactate from methylglyoxal: step 2/2.</text>
</comment>
<accession>A0A1N7EPS9</accession>
<dbReference type="InterPro" id="IPR001279">
    <property type="entry name" value="Metallo-B-lactamas"/>
</dbReference>
<dbReference type="SMART" id="SM00849">
    <property type="entry name" value="Lactamase_B"/>
    <property type="match status" value="1"/>
</dbReference>
<keyword evidence="4 7" id="KW-0479">Metal-binding</keyword>
<keyword evidence="6 7" id="KW-0862">Zinc</keyword>
<evidence type="ECO:0000313" key="10">
    <source>
        <dbReference type="Proteomes" id="UP000187495"/>
    </source>
</evidence>
<dbReference type="GO" id="GO:0004416">
    <property type="term" value="F:hydroxyacylglutathione hydrolase activity"/>
    <property type="evidence" value="ECO:0007669"/>
    <property type="project" value="UniProtKB-UniRule"/>
</dbReference>
<evidence type="ECO:0000256" key="6">
    <source>
        <dbReference type="ARBA" id="ARBA00022833"/>
    </source>
</evidence>
<dbReference type="InterPro" id="IPR017782">
    <property type="entry name" value="Hydroxyacylglutathione_Hdrlase"/>
</dbReference>
<feature type="binding site" evidence="7">
    <location>
        <position position="61"/>
    </location>
    <ligand>
        <name>Zn(2+)</name>
        <dbReference type="ChEBI" id="CHEBI:29105"/>
        <label>2</label>
    </ligand>
</feature>
<dbReference type="Proteomes" id="UP000187495">
    <property type="component" value="Unassembled WGS sequence"/>
</dbReference>
<dbReference type="SUPFAM" id="SSF56281">
    <property type="entry name" value="Metallo-hydrolase/oxidoreductase"/>
    <property type="match status" value="1"/>
</dbReference>
<evidence type="ECO:0000256" key="4">
    <source>
        <dbReference type="ARBA" id="ARBA00022723"/>
    </source>
</evidence>
<feature type="binding site" evidence="7">
    <location>
        <position position="60"/>
    </location>
    <ligand>
        <name>Zn(2+)</name>
        <dbReference type="ChEBI" id="CHEBI:29105"/>
        <label>2</label>
    </ligand>
</feature>
<dbReference type="Pfam" id="PF16123">
    <property type="entry name" value="HAGH_C"/>
    <property type="match status" value="1"/>
</dbReference>
<dbReference type="InterPro" id="IPR050110">
    <property type="entry name" value="Glyoxalase_II_hydrolase"/>
</dbReference>
<proteinExistence type="inferred from homology"/>
<name>A0A1N7EPS9_9GAMM</name>
<evidence type="ECO:0000256" key="2">
    <source>
        <dbReference type="ARBA" id="ARBA00004963"/>
    </source>
</evidence>